<evidence type="ECO:0000313" key="2">
    <source>
        <dbReference type="Proteomes" id="UP000199735"/>
    </source>
</evidence>
<dbReference type="AlphaFoldDB" id="A0AAX2EGU8"/>
<evidence type="ECO:0000313" key="1">
    <source>
        <dbReference type="EMBL" id="SEN49491.1"/>
    </source>
</evidence>
<dbReference type="EMBL" id="FOCD01000002">
    <property type="protein sequence ID" value="SEN49491.1"/>
    <property type="molecule type" value="Genomic_DNA"/>
</dbReference>
<organism evidence="1 2">
    <name type="scientific">Terribacillus saccharophilus</name>
    <dbReference type="NCBI Taxonomy" id="361277"/>
    <lineage>
        <taxon>Bacteria</taxon>
        <taxon>Bacillati</taxon>
        <taxon>Bacillota</taxon>
        <taxon>Bacilli</taxon>
        <taxon>Bacillales</taxon>
        <taxon>Bacillaceae</taxon>
        <taxon>Terribacillus</taxon>
    </lineage>
</organism>
<accession>A0AAX2EGU8</accession>
<gene>
    <name evidence="1" type="ORF">SAMN04489762_2387</name>
</gene>
<dbReference type="Proteomes" id="UP000199735">
    <property type="component" value="Unassembled WGS sequence"/>
</dbReference>
<protein>
    <submittedName>
        <fullName evidence="1">Uncharacterized protein</fullName>
    </submittedName>
</protein>
<name>A0AAX2EGU8_9BACI</name>
<sequence length="102" mass="12382">MLYVVCSKKLFTYISIERELRKVNSEQFSGHYIANLLEDEIHIEVVRGIKRRQLAIKWRSVTNIGENDWYYFLYHDESVSILPKYHIPDDYQQFINEKLRVK</sequence>
<comment type="caution">
    <text evidence="1">The sequence shown here is derived from an EMBL/GenBank/DDBJ whole genome shotgun (WGS) entry which is preliminary data.</text>
</comment>
<proteinExistence type="predicted"/>
<reference evidence="1 2" key="1">
    <citation type="submission" date="2016-10" db="EMBL/GenBank/DDBJ databases">
        <authorList>
            <person name="Varghese N."/>
            <person name="Submissions S."/>
        </authorList>
    </citation>
    <scope>NUCLEOTIDE SEQUENCE [LARGE SCALE GENOMIC DNA]</scope>
    <source>
        <strain evidence="1 2">DSM 21619</strain>
    </source>
</reference>